<gene>
    <name evidence="1" type="ORF">OH76DRAFT_215297</name>
</gene>
<dbReference type="AlphaFoldDB" id="A0A371CMK6"/>
<evidence type="ECO:0000313" key="2">
    <source>
        <dbReference type="Proteomes" id="UP000256964"/>
    </source>
</evidence>
<organism evidence="1 2">
    <name type="scientific">Lentinus brumalis</name>
    <dbReference type="NCBI Taxonomy" id="2498619"/>
    <lineage>
        <taxon>Eukaryota</taxon>
        <taxon>Fungi</taxon>
        <taxon>Dikarya</taxon>
        <taxon>Basidiomycota</taxon>
        <taxon>Agaricomycotina</taxon>
        <taxon>Agaricomycetes</taxon>
        <taxon>Polyporales</taxon>
        <taxon>Polyporaceae</taxon>
        <taxon>Lentinus</taxon>
    </lineage>
</organism>
<dbReference type="EMBL" id="KZ857510">
    <property type="protein sequence ID" value="RDX41510.1"/>
    <property type="molecule type" value="Genomic_DNA"/>
</dbReference>
<name>A0A371CMK6_9APHY</name>
<proteinExistence type="predicted"/>
<sequence>MCHLTPRRRGPRVLLGAQKPFNVVCFLNWMTYLLHLQCTVQAARGLVHSTAFVPDIDGDNEHFSENHSAAPSPDASYLPTRSRWTLADSFPQAVLEQKRVNKPK</sequence>
<evidence type="ECO:0000313" key="1">
    <source>
        <dbReference type="EMBL" id="RDX41510.1"/>
    </source>
</evidence>
<keyword evidence="2" id="KW-1185">Reference proteome</keyword>
<accession>A0A371CMK6</accession>
<protein>
    <submittedName>
        <fullName evidence="1">Uncharacterized protein</fullName>
    </submittedName>
</protein>
<reference evidence="1 2" key="1">
    <citation type="journal article" date="2018" name="Biotechnol. Biofuels">
        <title>Integrative visual omics of the white-rot fungus Polyporus brumalis exposes the biotechnological potential of its oxidative enzymes for delignifying raw plant biomass.</title>
        <authorList>
            <person name="Miyauchi S."/>
            <person name="Rancon A."/>
            <person name="Drula E."/>
            <person name="Hage H."/>
            <person name="Chaduli D."/>
            <person name="Favel A."/>
            <person name="Grisel S."/>
            <person name="Henrissat B."/>
            <person name="Herpoel-Gimbert I."/>
            <person name="Ruiz-Duenas F.J."/>
            <person name="Chevret D."/>
            <person name="Hainaut M."/>
            <person name="Lin J."/>
            <person name="Wang M."/>
            <person name="Pangilinan J."/>
            <person name="Lipzen A."/>
            <person name="Lesage-Meessen L."/>
            <person name="Navarro D."/>
            <person name="Riley R."/>
            <person name="Grigoriev I.V."/>
            <person name="Zhou S."/>
            <person name="Raouche S."/>
            <person name="Rosso M.N."/>
        </authorList>
    </citation>
    <scope>NUCLEOTIDE SEQUENCE [LARGE SCALE GENOMIC DNA]</scope>
    <source>
        <strain evidence="1 2">BRFM 1820</strain>
    </source>
</reference>
<dbReference type="Proteomes" id="UP000256964">
    <property type="component" value="Unassembled WGS sequence"/>
</dbReference>